<evidence type="ECO:0000256" key="2">
    <source>
        <dbReference type="ARBA" id="ARBA00022692"/>
    </source>
</evidence>
<gene>
    <name evidence="8" type="ORF">CPB83DRAFT_79663</name>
</gene>
<dbReference type="SUPFAM" id="SSF50182">
    <property type="entry name" value="Sm-like ribonucleoproteins"/>
    <property type="match status" value="1"/>
</dbReference>
<evidence type="ECO:0000313" key="8">
    <source>
        <dbReference type="EMBL" id="KAF9531655.1"/>
    </source>
</evidence>
<dbReference type="AlphaFoldDB" id="A0A9P6EML8"/>
<keyword evidence="3 6" id="KW-1133">Transmembrane helix</keyword>
<evidence type="ECO:0000256" key="3">
    <source>
        <dbReference type="ARBA" id="ARBA00022989"/>
    </source>
</evidence>
<dbReference type="OrthoDB" id="544685at2759"/>
<organism evidence="8 9">
    <name type="scientific">Crepidotus variabilis</name>
    <dbReference type="NCBI Taxonomy" id="179855"/>
    <lineage>
        <taxon>Eukaryota</taxon>
        <taxon>Fungi</taxon>
        <taxon>Dikarya</taxon>
        <taxon>Basidiomycota</taxon>
        <taxon>Agaricomycotina</taxon>
        <taxon>Agaricomycetes</taxon>
        <taxon>Agaricomycetidae</taxon>
        <taxon>Agaricales</taxon>
        <taxon>Agaricineae</taxon>
        <taxon>Crepidotaceae</taxon>
        <taxon>Crepidotus</taxon>
    </lineage>
</organism>
<keyword evidence="2 6" id="KW-0812">Transmembrane</keyword>
<dbReference type="SUPFAM" id="SSF47473">
    <property type="entry name" value="EF-hand"/>
    <property type="match status" value="1"/>
</dbReference>
<feature type="compositionally biased region" description="Polar residues" evidence="5">
    <location>
        <begin position="19"/>
        <end position="28"/>
    </location>
</feature>
<feature type="transmembrane region" description="Helical" evidence="6">
    <location>
        <begin position="320"/>
        <end position="337"/>
    </location>
</feature>
<name>A0A9P6EML8_9AGAR</name>
<sequence length="899" mass="100431">MPPSRSLTNLPPIDDGFAENSNNKSVNFEPTREGYPQTNHRLQHPDWYYQQQRLDSNHHLQQRQLPAEEEANDGLSLNSHKDPLPPSYYIGSTARMDEKSKPPLASMPMPSAGYPPRPPLGHADSTAYSAMGGSNPMLPLSYEAAESGSSASTPGIPGHKLRRPSSTAWMKKEAEGYQELRGPPGQAGTGQRPGMNKRHTTSYSMSPEGSHVVLDETTQKTRLGRVYAYLMTASIVTRWFFFILPMLALLWVPGILGLTKFPHARVWTVGLLWWSIWLSVLWVGWWVALAFARFIPYVIRATIGVVAVSTRRYIDWLQALNRYVALFAWSFAIWGSYQGLILKNQTSRNPDNRSISIINKLLLATVICSGVLLFEKFAIQFIAGKFHERSYAERIADQKYAVKTLVSLYKYSVDTPGRSDTLGHGESTRSFAVQHKRIFRKIRQGVRLATTTTATVFGNVASEIAGSSVLQPNSPQAIIKTALESANKSRLLARRLFYSFAKEGADYMLLEDIERYFSSKEDAISAFTLFDKDGNGDASREEVELACLEFHREQLSIENSMRDLDSAVGRLDNIFMSLYFIIAAIIVAICLDASFTSVLTGAGTLVLGLSWLIGGSLQEVLTSIIFLFIKHPFDVGDRVVVSKETYTVKEIRLLSTIFLDGNNTLVQAPNSQLNTLFIQNIRRSPQMSETFTFDVNYSTTFEDLENLRVKMLEFIHAEKRDFQPAFDVTVKGCIDFPEQTKMTLSADIKYKSNSQQGALKAKRRNKWICALKTILAELKIFGPDGDPNAPPGITRYTNVPWEKIQREEYEAKAKTAQGHADDMHRPTDGWRLGDKNAAILDPADDVFGDSSALHLTNPRRGLSDDNIGTQGSIQRPPGFGAPAAPPPHAAEVFELRQRP</sequence>
<feature type="transmembrane region" description="Helical" evidence="6">
    <location>
        <begin position="605"/>
        <end position="629"/>
    </location>
</feature>
<evidence type="ECO:0000256" key="1">
    <source>
        <dbReference type="ARBA" id="ARBA00004370"/>
    </source>
</evidence>
<dbReference type="InterPro" id="IPR058650">
    <property type="entry name" value="Msy1/2-like"/>
</dbReference>
<keyword evidence="9" id="KW-1185">Reference proteome</keyword>
<feature type="transmembrane region" description="Helical" evidence="6">
    <location>
        <begin position="226"/>
        <end position="252"/>
    </location>
</feature>
<dbReference type="PANTHER" id="PTHR31323">
    <property type="entry name" value="MECHANOSENSITIVE ION CHANNEL PROTEIN MSY2"/>
    <property type="match status" value="1"/>
</dbReference>
<dbReference type="GO" id="GO:0005262">
    <property type="term" value="F:calcium channel activity"/>
    <property type="evidence" value="ECO:0007669"/>
    <property type="project" value="TreeGrafter"/>
</dbReference>
<dbReference type="InterPro" id="IPR023408">
    <property type="entry name" value="MscS_beta-dom_sf"/>
</dbReference>
<dbReference type="GO" id="GO:0006874">
    <property type="term" value="P:intracellular calcium ion homeostasis"/>
    <property type="evidence" value="ECO:0007669"/>
    <property type="project" value="TreeGrafter"/>
</dbReference>
<protein>
    <submittedName>
        <fullName evidence="8">Mechanosensitive ion channel-domain-containing protein</fullName>
    </submittedName>
</protein>
<dbReference type="GO" id="GO:0016020">
    <property type="term" value="C:membrane"/>
    <property type="evidence" value="ECO:0007669"/>
    <property type="project" value="UniProtKB-SubCell"/>
</dbReference>
<dbReference type="Gene3D" id="2.30.30.60">
    <property type="match status" value="1"/>
</dbReference>
<evidence type="ECO:0000313" key="9">
    <source>
        <dbReference type="Proteomes" id="UP000807306"/>
    </source>
</evidence>
<feature type="transmembrane region" description="Helical" evidence="6">
    <location>
        <begin position="272"/>
        <end position="299"/>
    </location>
</feature>
<dbReference type="InterPro" id="IPR011992">
    <property type="entry name" value="EF-hand-dom_pair"/>
</dbReference>
<evidence type="ECO:0000256" key="4">
    <source>
        <dbReference type="ARBA" id="ARBA00023136"/>
    </source>
</evidence>
<reference evidence="8" key="1">
    <citation type="submission" date="2020-11" db="EMBL/GenBank/DDBJ databases">
        <authorList>
            <consortium name="DOE Joint Genome Institute"/>
            <person name="Ahrendt S."/>
            <person name="Riley R."/>
            <person name="Andreopoulos W."/>
            <person name="Labutti K."/>
            <person name="Pangilinan J."/>
            <person name="Ruiz-Duenas F.J."/>
            <person name="Barrasa J.M."/>
            <person name="Sanchez-Garcia M."/>
            <person name="Camarero S."/>
            <person name="Miyauchi S."/>
            <person name="Serrano A."/>
            <person name="Linde D."/>
            <person name="Babiker R."/>
            <person name="Drula E."/>
            <person name="Ayuso-Fernandez I."/>
            <person name="Pacheco R."/>
            <person name="Padilla G."/>
            <person name="Ferreira P."/>
            <person name="Barriuso J."/>
            <person name="Kellner H."/>
            <person name="Castanera R."/>
            <person name="Alfaro M."/>
            <person name="Ramirez L."/>
            <person name="Pisabarro A.G."/>
            <person name="Kuo A."/>
            <person name="Tritt A."/>
            <person name="Lipzen A."/>
            <person name="He G."/>
            <person name="Yan M."/>
            <person name="Ng V."/>
            <person name="Cullen D."/>
            <person name="Martin F."/>
            <person name="Rosso M.-N."/>
            <person name="Henrissat B."/>
            <person name="Hibbett D."/>
            <person name="Martinez A.T."/>
            <person name="Grigoriev I.V."/>
        </authorList>
    </citation>
    <scope>NUCLEOTIDE SEQUENCE</scope>
    <source>
        <strain evidence="8">CBS 506.95</strain>
    </source>
</reference>
<comment type="caution">
    <text evidence="8">The sequence shown here is derived from an EMBL/GenBank/DDBJ whole genome shotgun (WGS) entry which is preliminary data.</text>
</comment>
<feature type="region of interest" description="Disordered" evidence="5">
    <location>
        <begin position="61"/>
        <end position="128"/>
    </location>
</feature>
<dbReference type="Pfam" id="PF25886">
    <property type="entry name" value="Msy1"/>
    <property type="match status" value="1"/>
</dbReference>
<feature type="transmembrane region" description="Helical" evidence="6">
    <location>
        <begin position="357"/>
        <end position="379"/>
    </location>
</feature>
<feature type="region of interest" description="Disordered" evidence="5">
    <location>
        <begin position="851"/>
        <end position="899"/>
    </location>
</feature>
<dbReference type="Gene3D" id="1.10.238.10">
    <property type="entry name" value="EF-hand"/>
    <property type="match status" value="1"/>
</dbReference>
<feature type="region of interest" description="Disordered" evidence="5">
    <location>
        <begin position="144"/>
        <end position="209"/>
    </location>
</feature>
<dbReference type="PROSITE" id="PS50222">
    <property type="entry name" value="EF_HAND_2"/>
    <property type="match status" value="1"/>
</dbReference>
<dbReference type="InterPro" id="IPR002048">
    <property type="entry name" value="EF_hand_dom"/>
</dbReference>
<feature type="region of interest" description="Disordered" evidence="5">
    <location>
        <begin position="1"/>
        <end position="45"/>
    </location>
</feature>
<dbReference type="Pfam" id="PF00924">
    <property type="entry name" value="MS_channel_2nd"/>
    <property type="match status" value="1"/>
</dbReference>
<dbReference type="GO" id="GO:0005509">
    <property type="term" value="F:calcium ion binding"/>
    <property type="evidence" value="ECO:0007669"/>
    <property type="project" value="InterPro"/>
</dbReference>
<dbReference type="InterPro" id="IPR006685">
    <property type="entry name" value="MscS_channel_2nd"/>
</dbReference>
<proteinExistence type="predicted"/>
<evidence type="ECO:0000256" key="5">
    <source>
        <dbReference type="SAM" id="MobiDB-lite"/>
    </source>
</evidence>
<comment type="subcellular location">
    <subcellularLocation>
        <location evidence="1">Membrane</location>
    </subcellularLocation>
</comment>
<dbReference type="Proteomes" id="UP000807306">
    <property type="component" value="Unassembled WGS sequence"/>
</dbReference>
<keyword evidence="4 6" id="KW-0472">Membrane</keyword>
<dbReference type="EMBL" id="MU157834">
    <property type="protein sequence ID" value="KAF9531655.1"/>
    <property type="molecule type" value="Genomic_DNA"/>
</dbReference>
<dbReference type="PANTHER" id="PTHR31323:SF15">
    <property type="entry name" value="MECHANOSENSITIVE ION CHANNEL PROTEIN MSY1"/>
    <property type="match status" value="1"/>
</dbReference>
<feature type="domain" description="EF-hand" evidence="7">
    <location>
        <begin position="518"/>
        <end position="553"/>
    </location>
</feature>
<evidence type="ECO:0000256" key="6">
    <source>
        <dbReference type="SAM" id="Phobius"/>
    </source>
</evidence>
<evidence type="ECO:0000259" key="7">
    <source>
        <dbReference type="PROSITE" id="PS50222"/>
    </source>
</evidence>
<dbReference type="InterPro" id="IPR010920">
    <property type="entry name" value="LSM_dom_sf"/>
</dbReference>
<accession>A0A9P6EML8</accession>
<feature type="transmembrane region" description="Helical" evidence="6">
    <location>
        <begin position="578"/>
        <end position="599"/>
    </location>
</feature>